<evidence type="ECO:0000313" key="4">
    <source>
        <dbReference type="Proteomes" id="UP001608902"/>
    </source>
</evidence>
<feature type="region of interest" description="Disordered" evidence="1">
    <location>
        <begin position="463"/>
        <end position="487"/>
    </location>
</feature>
<dbReference type="Gene3D" id="3.40.50.1100">
    <property type="match status" value="2"/>
</dbReference>
<accession>A0ABD6EF98</accession>
<dbReference type="AlphaFoldDB" id="A0ABD6EF98"/>
<protein>
    <recommendedName>
        <fullName evidence="2">Tryptophan synthase beta chain-like PALP domain-containing protein</fullName>
    </recommendedName>
</protein>
<dbReference type="PANTHER" id="PTHR10314">
    <property type="entry name" value="CYSTATHIONINE BETA-SYNTHASE"/>
    <property type="match status" value="1"/>
</dbReference>
<dbReference type="EMBL" id="JBGFUD010000859">
    <property type="protein sequence ID" value="MFH4975347.1"/>
    <property type="molecule type" value="Genomic_DNA"/>
</dbReference>
<keyword evidence="4" id="KW-1185">Reference proteome</keyword>
<dbReference type="SUPFAM" id="SSF53686">
    <property type="entry name" value="Tryptophan synthase beta subunit-like PLP-dependent enzymes"/>
    <property type="match status" value="1"/>
</dbReference>
<gene>
    <name evidence="3" type="ORF">AB6A40_002056</name>
</gene>
<evidence type="ECO:0000259" key="2">
    <source>
        <dbReference type="Pfam" id="PF00291"/>
    </source>
</evidence>
<evidence type="ECO:0000256" key="1">
    <source>
        <dbReference type="SAM" id="MobiDB-lite"/>
    </source>
</evidence>
<reference evidence="3 4" key="1">
    <citation type="submission" date="2024-08" db="EMBL/GenBank/DDBJ databases">
        <title>Gnathostoma spinigerum genome.</title>
        <authorList>
            <person name="Gonzalez-Bertolin B."/>
            <person name="Monzon S."/>
            <person name="Zaballos A."/>
            <person name="Jimenez P."/>
            <person name="Dekumyoy P."/>
            <person name="Varona S."/>
            <person name="Cuesta I."/>
            <person name="Sumanam S."/>
            <person name="Adisakwattana P."/>
            <person name="Gasser R.B."/>
            <person name="Hernandez-Gonzalez A."/>
            <person name="Young N.D."/>
            <person name="Perteguer M.J."/>
        </authorList>
    </citation>
    <scope>NUCLEOTIDE SEQUENCE [LARGE SCALE GENOMIC DNA]</scope>
    <source>
        <strain evidence="3">AL3</strain>
        <tissue evidence="3">Liver</tissue>
    </source>
</reference>
<proteinExistence type="predicted"/>
<sequence>MYIPVLLITIVVGSLSKRHPPNKEPVLLQLSHVPIDTRKGKNDCRQITSTYFILRRHMEVKSLFSLKTQENNDSHSLPNKEKTAPLLVHGYPNVDFIFKNEAATRTGSLKHRYAWSLMMWAVVEGKIKENTTIYEASSGNTAASEAYMCRLIGNKFIAIVPDTIEHAKVEHIESFGGSVIKVPIGQRLVRAAAEAKRHGGYFMNQFAHADRAEEYHESGNYPFESANLMHEILHQMKHDLKLQVKAPHYFVHSAGTGGTISSVGRYTKRYGLPTEIVLADTEFSVYYDYVIKQKFKNESGEDLWVSPGLAGVGFGPMGAVKHGLTSSLTAAVIDRVVKVPDLAATAAMEVLRRYGINGGTSTGINFLVALHLAATKRESPQFKGQKLTIATLLGDSGQHYEVSYYNLSWIAQNFALHGGLDVYECWIKEIRKSMRKGSDPLMDGSKKCSKPVVDSVAIEGSMQEDMIDDDAESNDGEEDFRQRRTVF</sequence>
<organism evidence="3 4">
    <name type="scientific">Gnathostoma spinigerum</name>
    <dbReference type="NCBI Taxonomy" id="75299"/>
    <lineage>
        <taxon>Eukaryota</taxon>
        <taxon>Metazoa</taxon>
        <taxon>Ecdysozoa</taxon>
        <taxon>Nematoda</taxon>
        <taxon>Chromadorea</taxon>
        <taxon>Rhabditida</taxon>
        <taxon>Spirurina</taxon>
        <taxon>Gnathostomatomorpha</taxon>
        <taxon>Gnathostomatoidea</taxon>
        <taxon>Gnathostomatidae</taxon>
        <taxon>Gnathostoma</taxon>
    </lineage>
</organism>
<dbReference type="InterPro" id="IPR050214">
    <property type="entry name" value="Cys_Synth/Cystath_Beta-Synth"/>
</dbReference>
<comment type="caution">
    <text evidence="3">The sequence shown here is derived from an EMBL/GenBank/DDBJ whole genome shotgun (WGS) entry which is preliminary data.</text>
</comment>
<dbReference type="Proteomes" id="UP001608902">
    <property type="component" value="Unassembled WGS sequence"/>
</dbReference>
<feature type="compositionally biased region" description="Acidic residues" evidence="1">
    <location>
        <begin position="465"/>
        <end position="478"/>
    </location>
</feature>
<dbReference type="InterPro" id="IPR001926">
    <property type="entry name" value="TrpB-like_PALP"/>
</dbReference>
<name>A0ABD6EF98_9BILA</name>
<evidence type="ECO:0000313" key="3">
    <source>
        <dbReference type="EMBL" id="MFH4975347.1"/>
    </source>
</evidence>
<dbReference type="InterPro" id="IPR036052">
    <property type="entry name" value="TrpB-like_PALP_sf"/>
</dbReference>
<feature type="domain" description="Tryptophan synthase beta chain-like PALP" evidence="2">
    <location>
        <begin position="93"/>
        <end position="373"/>
    </location>
</feature>
<dbReference type="GO" id="GO:0019344">
    <property type="term" value="P:cysteine biosynthetic process"/>
    <property type="evidence" value="ECO:0007669"/>
    <property type="project" value="UniProtKB-ARBA"/>
</dbReference>
<dbReference type="Pfam" id="PF00291">
    <property type="entry name" value="PALP"/>
    <property type="match status" value="1"/>
</dbReference>